<dbReference type="Pfam" id="PF10344">
    <property type="entry name" value="Hobbit"/>
    <property type="match status" value="1"/>
</dbReference>
<proteinExistence type="predicted"/>
<keyword evidence="2" id="KW-0812">Transmembrane</keyword>
<feature type="domain" description="FMP27/BLTP2/Hobbit GFWDK motif-containing RBG unit" evidence="3">
    <location>
        <begin position="1339"/>
        <end position="1489"/>
    </location>
</feature>
<feature type="compositionally biased region" description="Basic and acidic residues" evidence="1">
    <location>
        <begin position="2600"/>
        <end position="2620"/>
    </location>
</feature>
<evidence type="ECO:0000313" key="6">
    <source>
        <dbReference type="EMBL" id="TDL29546.1"/>
    </source>
</evidence>
<dbReference type="Proteomes" id="UP000294933">
    <property type="component" value="Unassembled WGS sequence"/>
</dbReference>
<dbReference type="OrthoDB" id="1562405at2759"/>
<sequence length="3311" mass="369709">MALIASLLYSDKNASWWLTLIVILAHLTFVGLVFRTWLGPYILGCISDRVSIRSISLRSIRGVFIRTGFSTFRIDRIGISYHRPSAENARRFSVQIENLKVEIHATQVGTPRRHPVKRKRSWMPMHMDFSLLSSKVWALFSAFYSALEPFVRPVVRVSFIAVFRIVIRSLPALTQVLDFEMDQASVTFEEMSGANIVVKDAALSLKVIFTHLEKVIGPEDMEKSMDQQQRLFLNMAQWKVRFTSSFGRVWDRAWGGTEGSATVALSIGSIAGFSGSGTQTPISRYENIEGLSDKPDLPAGRFRPSSETKKTGRMFMDVAGTNRCTATLRFNPKLGLIERHSVSLGATISTIHVHSDALLLLTKSQQPKPDYSIFKEVARKHRSTVGSSASPTSPLMGVLSASVGIATWRRRVGASVQRKSQRLMLISLLERIDVTVTAISFEHTHSEGSGHPVVHTFRIRRAAVRLMQSSPVDNELHRLYLGCPNRDQDQFDADVYSLLGSTDRITCDRLEGVNAIQRRRLLSVRKLDIRSLFTAWPNFLQPPRAFYGGDPNSALLICELTVSNVEITEHLDELHNTIANITQTKPNRTGTSFPRILPHMPRVHLALLVDDIRVQLFSGSDPTVTPFRLSIASDGFATNVNSQFQTTYGTKRPKSMFDKNEGLPVEMELDIHSTLQATFIMVHGDTSLSENHSCNPSHIGDHSLLSLSKVELAGSGGAFGATPHWDQNSASLDTSTAWLDMSCVSDAIAIELWHPAVISALRIIARTFHSTAQTESRGNTRLRFIDACPTGVSLLLSVGQLSGLVTSPDINPADDLDLSRGVACDTGVSLQYCNLQTPGQVFHSTQLVKQAHARQRLYLSEDLLIRATSIINSQGNLDDKFVFLRGIAWNTRCRSAVATKYAADKPSDSSDDDGAVGITHFLAVQRCQVDVVLRRDHLQAIHNADYTEDTTVTVSIPQVQGSFSMLHAYSVVLAMQCLESLPGFTPRPPTTRRHAMRRPITITCRVDVMQIFVNLPLRQKLCVRFNGFTLQIPRDSDSLTGGWETLFLWIPNPYSDGEWVEFGRFQSWKLNFGKSGVAPITVDGEGARLRIPHGFVIADLILDLSVTLKGFRHITAIVRSGLFTNIGAPSAESSKTVPSINLKVKSITIEAADDPLESKTGLAWKAGLDAARTREEREDAFEAKVATIIAAESPSVHVTPASTRFRFSPQHSVSVDEARHRLNQVHSASWISRHAELLGDQMKREENILRRTGKDHVAQFGFDNVPLVRVSPPTKGPPLIRLTVTNLSLQVRRPSFSPNDLTDFLYDVGNGIPSDTSFSLLIPLHISFTSGSSSITLRDYPVPLLCITQSANTNAWQFDSDMVIAEEMGSSNSVVWKDCCVAERDIGIRGSKPFSISIPKTTMPVKTYALPTIHVSTTETTDFCWGISYNPALQDVMRLFDTFTPSPPDPSPPLGFWDKIKLILHCRIKMTFATAVQLNLKGSRDPYKITGDGAGFTFRWDGDTVLTIGHPNEDNELLQVISDKMFIGIPSLHRFVSQTRDNPTVPAGGGTPTPDAKQGSLFHKICAKFTSGIRWGVGIVLERSCSPPCERCSSTSTCRHFAFRPHYEVLLEPKALVPLEKTSQDSYNGFRSDFIHLSTSLTSSVRHSEDRRTGGSSKFHLTPKTFAHFWSWWDLFDSTLSLPIRQGPKFPSMRPASKKFGRHLATLKYRLSVSKLYISHVYIDDSRETWSGGKTVLVGVKAMVDHFQADMHQREQEAVVAGRFPGMMKRIRHKAFYAAEVNLTGLDLRAIHATFAEPLKQLIPFDVTSPGFGSLDDSTEVDASSPWFDSDDFVETDWFPPEPVPVLHLIPISSCPRFTYFKRVDGRNPNPQPTSESSRFGFEDTHVCFMGKETTVHGVQIQLATDRIKELRRSLDNVSDKPQIDGQNDDHPLVMISLLEQYISRLRVSDVQDSHNHPPTDVTQAASYFMPSDVFCSDDWAEFDNVYQFHCPAFFINNSTRNILMHYYYCSRSRRGFEYHMATRAVKFIRDQADAVMTRLATDNTKTTSKATNSAQAAAQVLRKILTGDDSGKTRMLDTNPSIDDIAVVDPLKGWSEGVTLEKSHFCLLLKPQVVLRSELSHNSVCVLAALQATLQGYAVLDTTNVDDPVSGKIMTRSYAMLNGLQTFSPSSVSPRTNQCVPLEVLVDLRCASTQFDRLVPQTDATFQYDKFNRLRLRNNITTVADTSLTSHLQFQTDLIDITVPRFTVSANSRHFEAISNILTNLLLFSDSAHKTHLSKVETLLFSYDFTDLVSASNVVARLQSRLRRAVEMERSLCGDATVLSDDAKVEVLKIKAHIFLLSEELNLIFDAIKLAQDKADGLQNDQKSALQILASSSEISWGMLNDEREMITKLSVKGINFSWISRRDSSTVNKLAIEGLQAFDGSPSAEWPEILSKHIEPSSHPLVKRGIFVQADWSVLAPVGGIKIYEHFLLDFHPMRLQLDERVGRQMMEYLWPARRARKQGVLMESNKAKDLANSEESGETLAVTKRSSLDLPPTLRGSSWSGNDEPAGPSVRPSSSRSFTDLREARPEGRHRLTVHRSFSSYALVSQAEGESDGATRTEKHPEADKPSALDMKKNSSVQGDAAEMRTRSSQNTFILIRVSSLHLLLSLRKEDSFFCRDARIRTRELEYRNQTWSFEELAEQFIPSDPSWKGWVRMAFHQPLVPILPVARELISKTKLINAKGNTRDRKNSRPPTPAKAKAGGPSKGSSEQPLEMHNTTSSAFLLEDNGESENGDTPNPRDSTGRPRSRTLTSIFQRPVSSATRQSQVDVTDDPADRPGERGLRSVGSAYLTADRHESRVVESIMRHSRYSANRGDRPSRQSFGSSMSPTRGQPGAVTLEGNDVDVVIPTDGRPGIVESALSLDSVGSYYSVDSDQHGEDIIEHLDVIDPQIATVSNLSNAANSILIPPIPMYSRKPLVVLPRTARPVSKPGEEEKGGKVHEDDLDRHIEDVLGRQDKFRRTMQGLWAFLKTPQGIITAIYGFLVVFWGAAIVFFLAKFINFHNPITQGFWVEVSSQVENALFTVTGVGFIPWRILDTYRIIRIWHFKRLTRKLRKEKGLPELYDEDDLPDPVYDPNYVHVLTEKQQKELHHVQEQFMKSQSWYRPHGTTTHRAFPINTALLICLLVDGNSFFQCILCGTMWGLNRFQRPAWSTGSLIPLSFMCGIGAAVFIYRGGHKTKRTKEVEERLRIALAMEEHPQTFPLEAVSSGESRRYGAERPAIRLEQNHRSPKDERDGVHSIVIEENMSVPAHSDIHHSVSRNGVKP</sequence>
<evidence type="ECO:0000259" key="5">
    <source>
        <dbReference type="SMART" id="SM01216"/>
    </source>
</evidence>
<dbReference type="PANTHER" id="PTHR15678:SF6">
    <property type="entry name" value="BRIDGE-LIKE LIPID TRANSFER PROTEIN FAMILY MEMBER 2"/>
    <property type="match status" value="1"/>
</dbReference>
<dbReference type="SMART" id="SM01216">
    <property type="entry name" value="Fmp27_WPPW"/>
    <property type="match status" value="1"/>
</dbReference>
<dbReference type="InterPro" id="IPR045167">
    <property type="entry name" value="Hobbit"/>
</dbReference>
<organism evidence="6 7">
    <name type="scientific">Rickenella mellea</name>
    <dbReference type="NCBI Taxonomy" id="50990"/>
    <lineage>
        <taxon>Eukaryota</taxon>
        <taxon>Fungi</taxon>
        <taxon>Dikarya</taxon>
        <taxon>Basidiomycota</taxon>
        <taxon>Agaricomycotina</taxon>
        <taxon>Agaricomycetes</taxon>
        <taxon>Hymenochaetales</taxon>
        <taxon>Rickenellaceae</taxon>
        <taxon>Rickenella</taxon>
    </lineage>
</organism>
<feature type="transmembrane region" description="Helical" evidence="2">
    <location>
        <begin position="3024"/>
        <end position="3042"/>
    </location>
</feature>
<feature type="region of interest" description="Disordered" evidence="1">
    <location>
        <begin position="3290"/>
        <end position="3311"/>
    </location>
</feature>
<feature type="domain" description="FMP27 SW motif-containing RBG unit" evidence="4">
    <location>
        <begin position="1217"/>
        <end position="1321"/>
    </location>
</feature>
<feature type="compositionally biased region" description="Basic and acidic residues" evidence="1">
    <location>
        <begin position="2566"/>
        <end position="2577"/>
    </location>
</feature>
<name>A0A4R5XGM0_9AGAM</name>
<accession>A0A4R5XGM0</accession>
<feature type="region of interest" description="Disordered" evidence="1">
    <location>
        <begin position="2771"/>
        <end position="2835"/>
    </location>
</feature>
<dbReference type="InterPro" id="IPR019415">
    <property type="entry name" value="FMP27_SW_RBG"/>
</dbReference>
<gene>
    <name evidence="6" type="ORF">BD410DRAFT_758463</name>
</gene>
<reference evidence="6 7" key="1">
    <citation type="submission" date="2018-06" db="EMBL/GenBank/DDBJ databases">
        <title>A transcriptomic atlas of mushroom development highlights an independent origin of complex multicellularity.</title>
        <authorList>
            <consortium name="DOE Joint Genome Institute"/>
            <person name="Krizsan K."/>
            <person name="Almasi E."/>
            <person name="Merenyi Z."/>
            <person name="Sahu N."/>
            <person name="Viragh M."/>
            <person name="Koszo T."/>
            <person name="Mondo S."/>
            <person name="Kiss B."/>
            <person name="Balint B."/>
            <person name="Kues U."/>
            <person name="Barry K."/>
            <person name="Hegedus J.C."/>
            <person name="Henrissat B."/>
            <person name="Johnson J."/>
            <person name="Lipzen A."/>
            <person name="Ohm R."/>
            <person name="Nagy I."/>
            <person name="Pangilinan J."/>
            <person name="Yan J."/>
            <person name="Xiong Y."/>
            <person name="Grigoriev I.V."/>
            <person name="Hibbett D.S."/>
            <person name="Nagy L.G."/>
        </authorList>
    </citation>
    <scope>NUCLEOTIDE SEQUENCE [LARGE SCALE GENOMIC DNA]</scope>
    <source>
        <strain evidence="6 7">SZMC22713</strain>
    </source>
</reference>
<feature type="compositionally biased region" description="Low complexity" evidence="1">
    <location>
        <begin position="2742"/>
        <end position="2754"/>
    </location>
</feature>
<dbReference type="SMART" id="SM01214">
    <property type="entry name" value="Fmp27_GFWDK"/>
    <property type="match status" value="1"/>
</dbReference>
<keyword evidence="2" id="KW-1133">Transmembrane helix</keyword>
<keyword evidence="7" id="KW-1185">Reference proteome</keyword>
<evidence type="ECO:0000259" key="3">
    <source>
        <dbReference type="SMART" id="SM01214"/>
    </source>
</evidence>
<dbReference type="PANTHER" id="PTHR15678">
    <property type="entry name" value="ANTIGEN MLAA-22-RELATED"/>
    <property type="match status" value="1"/>
</dbReference>
<dbReference type="STRING" id="50990.A0A4R5XGM0"/>
<dbReference type="SMART" id="SM01215">
    <property type="entry name" value="Fmp27_SW"/>
    <property type="match status" value="1"/>
</dbReference>
<dbReference type="InterPro" id="IPR019449">
    <property type="entry name" value="FMP27_WPPW_RBG"/>
</dbReference>
<evidence type="ECO:0000256" key="2">
    <source>
        <dbReference type="SAM" id="Phobius"/>
    </source>
</evidence>
<feature type="compositionally biased region" description="Basic and acidic residues" evidence="1">
    <location>
        <begin position="2819"/>
        <end position="2828"/>
    </location>
</feature>
<feature type="transmembrane region" description="Helical" evidence="2">
    <location>
        <begin position="3201"/>
        <end position="3218"/>
    </location>
</feature>
<dbReference type="VEuPathDB" id="FungiDB:BD410DRAFT_758463"/>
<dbReference type="Pfam" id="PF11204">
    <property type="entry name" value="DUF2985"/>
    <property type="match status" value="1"/>
</dbReference>
<feature type="compositionally biased region" description="Polar residues" evidence="1">
    <location>
        <begin position="2794"/>
        <end position="2814"/>
    </location>
</feature>
<dbReference type="InterPro" id="IPR021369">
    <property type="entry name" value="DUF2985"/>
</dbReference>
<keyword evidence="2" id="KW-0472">Membrane</keyword>
<evidence type="ECO:0000259" key="4">
    <source>
        <dbReference type="SMART" id="SM01215"/>
    </source>
</evidence>
<feature type="region of interest" description="Disordered" evidence="1">
    <location>
        <begin position="2592"/>
        <end position="2631"/>
    </location>
</feature>
<feature type="compositionally biased region" description="Polar residues" evidence="1">
    <location>
        <begin position="2865"/>
        <end position="2876"/>
    </location>
</feature>
<feature type="transmembrane region" description="Helical" evidence="2">
    <location>
        <begin position="3165"/>
        <end position="3189"/>
    </location>
</feature>
<evidence type="ECO:0000256" key="1">
    <source>
        <dbReference type="SAM" id="MobiDB-lite"/>
    </source>
</evidence>
<evidence type="ECO:0000313" key="7">
    <source>
        <dbReference type="Proteomes" id="UP000294933"/>
    </source>
</evidence>
<feature type="region of interest" description="Disordered" evidence="1">
    <location>
        <begin position="2724"/>
        <end position="2759"/>
    </location>
</feature>
<dbReference type="InterPro" id="IPR019441">
    <property type="entry name" value="FMP27/BLTP2/Hobbit_GFWDK_RBG"/>
</dbReference>
<feature type="region of interest" description="Disordered" evidence="1">
    <location>
        <begin position="2853"/>
        <end position="2883"/>
    </location>
</feature>
<feature type="domain" description="FMP27 WPPW motif-containing RBG unit" evidence="5">
    <location>
        <begin position="1739"/>
        <end position="2186"/>
    </location>
</feature>
<feature type="transmembrane region" description="Helical" evidence="2">
    <location>
        <begin position="16"/>
        <end position="34"/>
    </location>
</feature>
<protein>
    <submittedName>
        <fullName evidence="6">Uncharacterized protein</fullName>
    </submittedName>
</protein>
<feature type="region of interest" description="Disordered" evidence="1">
    <location>
        <begin position="2513"/>
        <end position="2579"/>
    </location>
</feature>
<dbReference type="EMBL" id="ML170156">
    <property type="protein sequence ID" value="TDL29546.1"/>
    <property type="molecule type" value="Genomic_DNA"/>
</dbReference>